<protein>
    <submittedName>
        <fullName evidence="12">Uncharacterized protein LOC120025376</fullName>
    </submittedName>
</protein>
<name>A0A8U0PJ27_SALNM</name>
<dbReference type="GO" id="GO:0003677">
    <property type="term" value="F:DNA binding"/>
    <property type="evidence" value="ECO:0007669"/>
    <property type="project" value="InterPro"/>
</dbReference>
<sequence length="571" mass="63611">MPRLVSDVWKHFTPAINDDGKTMYMCNYCTKQYVKNATKLQVHLTKCKNATLYQSAQEPLFCHTMEDHSQKNADECLARAVYATGSPLMLSENVYWKRCFNVICPGYSPPNRDALSTHLLEAEFNRVQGKVKETIEKADSVAVVSEGWSNVQGDGIINYIVSTPLPLVLKTTDKKDNTHTSTHIADELKAVINDVGPQKVFAVVTDSAANMKAAWAQVEEAYPHITPIGCMVHGLNLLIKDIMSLQTMETLYKTAKQVVQDVRSKEEVSATYSNKNTKKNNSTLKLTCNIRWAGVVTMYSSLLKDKESLQEMARSQSVEIEISIRKILLDDVFWERVVRNLTLLSPIAFAIDQIEGEDAVLSDVLRLFADLKDKISTALPSALLLNTEETAVVRFLELCGEFCIKPIHAAAYMLDPKHIGKQILSGEQINSAYYVISTLSHHLNLDEGKVLASLAKFSTKQGLWNGDGIWQSCQHISPYTWWKGLCASEALSPIASVILQIPPTSAASLRLRAFFGKTKRKVGNSLTNNRVEKLVAIRANLNLFEPGTELGSSTQLQSDTKEEMDIKSESE</sequence>
<evidence type="ECO:0000256" key="9">
    <source>
        <dbReference type="SAM" id="MobiDB-lite"/>
    </source>
</evidence>
<dbReference type="SUPFAM" id="SSF53098">
    <property type="entry name" value="Ribonuclease H-like"/>
    <property type="match status" value="1"/>
</dbReference>
<reference evidence="12" key="1">
    <citation type="submission" date="2025-08" db="UniProtKB">
        <authorList>
            <consortium name="RefSeq"/>
        </authorList>
    </citation>
    <scope>IDENTIFICATION</scope>
    <source>
        <tissue evidence="12">White muscle</tissue>
    </source>
</reference>
<feature type="domain" description="BED-type" evidence="10">
    <location>
        <begin position="3"/>
        <end position="56"/>
    </location>
</feature>
<feature type="region of interest" description="Disordered" evidence="9">
    <location>
        <begin position="550"/>
        <end position="571"/>
    </location>
</feature>
<comment type="subcellular location">
    <subcellularLocation>
        <location evidence="1">Nucleus</location>
    </subcellularLocation>
</comment>
<dbReference type="InterPro" id="IPR012337">
    <property type="entry name" value="RNaseH-like_sf"/>
</dbReference>
<keyword evidence="2" id="KW-0479">Metal-binding</keyword>
<dbReference type="PANTHER" id="PTHR46481:SF10">
    <property type="entry name" value="ZINC FINGER BED DOMAIN-CONTAINING PROTEIN 39"/>
    <property type="match status" value="1"/>
</dbReference>
<feature type="compositionally biased region" description="Basic and acidic residues" evidence="9">
    <location>
        <begin position="559"/>
        <end position="571"/>
    </location>
</feature>
<accession>A0A8U0PJ27</accession>
<evidence type="ECO:0000256" key="3">
    <source>
        <dbReference type="ARBA" id="ARBA00022771"/>
    </source>
</evidence>
<keyword evidence="4" id="KW-0862">Zinc</keyword>
<evidence type="ECO:0000256" key="2">
    <source>
        <dbReference type="ARBA" id="ARBA00022723"/>
    </source>
</evidence>
<dbReference type="AlphaFoldDB" id="A0A8U0PJ27"/>
<dbReference type="Proteomes" id="UP000808372">
    <property type="component" value="Chromosome 2"/>
</dbReference>
<evidence type="ECO:0000259" key="10">
    <source>
        <dbReference type="PROSITE" id="PS50808"/>
    </source>
</evidence>
<evidence type="ECO:0000256" key="7">
    <source>
        <dbReference type="ARBA" id="ARBA00023242"/>
    </source>
</evidence>
<evidence type="ECO:0000313" key="12">
    <source>
        <dbReference type="RefSeq" id="XP_038825852.1"/>
    </source>
</evidence>
<keyword evidence="7" id="KW-0539">Nucleus</keyword>
<dbReference type="KEGG" id="snh:120025376"/>
<dbReference type="GO" id="GO:0005634">
    <property type="term" value="C:nucleus"/>
    <property type="evidence" value="ECO:0007669"/>
    <property type="project" value="UniProtKB-SubCell"/>
</dbReference>
<dbReference type="SMART" id="SM00614">
    <property type="entry name" value="ZnF_BED"/>
    <property type="match status" value="1"/>
</dbReference>
<dbReference type="RefSeq" id="XP_038825852.1">
    <property type="nucleotide sequence ID" value="XM_038969924.1"/>
</dbReference>
<keyword evidence="5" id="KW-0805">Transcription regulation</keyword>
<dbReference type="InterPro" id="IPR007021">
    <property type="entry name" value="DUF659"/>
</dbReference>
<organism evidence="11 12">
    <name type="scientific">Salvelinus namaycush</name>
    <name type="common">Lake trout</name>
    <name type="synonym">Salmo namaycush</name>
    <dbReference type="NCBI Taxonomy" id="8040"/>
    <lineage>
        <taxon>Eukaryota</taxon>
        <taxon>Metazoa</taxon>
        <taxon>Chordata</taxon>
        <taxon>Craniata</taxon>
        <taxon>Vertebrata</taxon>
        <taxon>Euteleostomi</taxon>
        <taxon>Actinopterygii</taxon>
        <taxon>Neopterygii</taxon>
        <taxon>Teleostei</taxon>
        <taxon>Protacanthopterygii</taxon>
        <taxon>Salmoniformes</taxon>
        <taxon>Salmonidae</taxon>
        <taxon>Salmoninae</taxon>
        <taxon>Salvelinus</taxon>
    </lineage>
</organism>
<dbReference type="Pfam" id="PF04937">
    <property type="entry name" value="DUF659"/>
    <property type="match status" value="1"/>
</dbReference>
<dbReference type="GO" id="GO:0008270">
    <property type="term" value="F:zinc ion binding"/>
    <property type="evidence" value="ECO:0007669"/>
    <property type="project" value="UniProtKB-KW"/>
</dbReference>
<evidence type="ECO:0000256" key="4">
    <source>
        <dbReference type="ARBA" id="ARBA00022833"/>
    </source>
</evidence>
<proteinExistence type="predicted"/>
<dbReference type="GeneID" id="120025376"/>
<keyword evidence="3 8" id="KW-0863">Zinc-finger</keyword>
<evidence type="ECO:0000256" key="5">
    <source>
        <dbReference type="ARBA" id="ARBA00023015"/>
    </source>
</evidence>
<evidence type="ECO:0000256" key="1">
    <source>
        <dbReference type="ARBA" id="ARBA00004123"/>
    </source>
</evidence>
<evidence type="ECO:0000256" key="6">
    <source>
        <dbReference type="ARBA" id="ARBA00023163"/>
    </source>
</evidence>
<keyword evidence="6" id="KW-0804">Transcription</keyword>
<evidence type="ECO:0000256" key="8">
    <source>
        <dbReference type="PROSITE-ProRule" id="PRU00027"/>
    </source>
</evidence>
<dbReference type="PANTHER" id="PTHR46481">
    <property type="entry name" value="ZINC FINGER BED DOMAIN-CONTAINING PROTEIN 4"/>
    <property type="match status" value="1"/>
</dbReference>
<keyword evidence="11" id="KW-1185">Reference proteome</keyword>
<dbReference type="InterPro" id="IPR003656">
    <property type="entry name" value="Znf_BED"/>
</dbReference>
<evidence type="ECO:0000313" key="11">
    <source>
        <dbReference type="Proteomes" id="UP000808372"/>
    </source>
</evidence>
<dbReference type="Pfam" id="PF02892">
    <property type="entry name" value="zf-BED"/>
    <property type="match status" value="1"/>
</dbReference>
<dbReference type="PROSITE" id="PS50808">
    <property type="entry name" value="ZF_BED"/>
    <property type="match status" value="1"/>
</dbReference>
<gene>
    <name evidence="12" type="primary">LOC120025376</name>
</gene>
<dbReference type="InterPro" id="IPR052035">
    <property type="entry name" value="ZnF_BED_domain_contain"/>
</dbReference>